<feature type="transmembrane region" description="Helical" evidence="1">
    <location>
        <begin position="21"/>
        <end position="41"/>
    </location>
</feature>
<feature type="transmembrane region" description="Helical" evidence="1">
    <location>
        <begin position="61"/>
        <end position="86"/>
    </location>
</feature>
<dbReference type="Proteomes" id="UP000263689">
    <property type="component" value="Chromosome"/>
</dbReference>
<reference evidence="2 3" key="1">
    <citation type="submission" date="2009-06" db="EMBL/GenBank/DDBJ databases">
        <title>Molecular Evidence for Microbiologically Influenced Corrosion from genome of Methanogen.</title>
        <authorList>
            <person name="Ito N."/>
            <person name="Tsurumaru H."/>
            <person name="Shimizu A."/>
            <person name="Harada T."/>
            <person name="Hosoyama A."/>
            <person name="Horikawa H."/>
            <person name="Wakai S."/>
            <person name="Sasaki K."/>
            <person name="Nishijima K."/>
            <person name="Ataku H."/>
            <person name="Yamazaki J."/>
            <person name="Mise M."/>
            <person name="Yamazaki S."/>
            <person name="Tanikawa S."/>
            <person name="Harayama S."/>
            <person name="Fujita N."/>
        </authorList>
    </citation>
    <scope>NUCLEOTIDE SEQUENCE [LARGE SCALE GENOMIC DNA]</scope>
    <source>
        <strain evidence="3">OS7 ( NBRC 103642)</strain>
    </source>
</reference>
<dbReference type="RefSeq" id="WP_119720908.1">
    <property type="nucleotide sequence ID" value="NZ_AP011528.1"/>
</dbReference>
<dbReference type="Pfam" id="PF13197">
    <property type="entry name" value="DUF4013"/>
    <property type="match status" value="1"/>
</dbReference>
<feature type="transmembrane region" description="Helical" evidence="1">
    <location>
        <begin position="235"/>
        <end position="259"/>
    </location>
</feature>
<keyword evidence="1" id="KW-0472">Membrane</keyword>
<dbReference type="AlphaFoldDB" id="A0A2Z5PPJ4"/>
<gene>
    <name evidence="2" type="ORF">MMOS7_09080</name>
</gene>
<dbReference type="EMBL" id="AP011528">
    <property type="protein sequence ID" value="BAP62994.1"/>
    <property type="molecule type" value="Genomic_DNA"/>
</dbReference>
<dbReference type="GeneID" id="37875394"/>
<evidence type="ECO:0000313" key="2">
    <source>
        <dbReference type="EMBL" id="BAP62994.1"/>
    </source>
</evidence>
<feature type="transmembrane region" description="Helical" evidence="1">
    <location>
        <begin position="188"/>
        <end position="215"/>
    </location>
</feature>
<organism evidence="2 3">
    <name type="scientific">Methanococcus maripaludis OS7</name>
    <dbReference type="NCBI Taxonomy" id="637915"/>
    <lineage>
        <taxon>Archaea</taxon>
        <taxon>Methanobacteriati</taxon>
        <taxon>Methanobacteriota</taxon>
        <taxon>Methanomada group</taxon>
        <taxon>Methanococci</taxon>
        <taxon>Methanococcales</taxon>
        <taxon>Methanococcaceae</taxon>
        <taxon>Methanococcus</taxon>
    </lineage>
</organism>
<proteinExistence type="predicted"/>
<evidence type="ECO:0008006" key="4">
    <source>
        <dbReference type="Google" id="ProtNLM"/>
    </source>
</evidence>
<sequence>MFFENYVFGPLKYGLSDLSKLLKGGIIYAVSIFLLIIGIFLAVYPYTGANLHILGTATNSLVFAVVALLSSVLGLGLLIVLNGYILKVIKLSLEKSVELPEWANYWDMLKNGVVFTLGIAVIAVFGSILQNIITYIGNDSMVLIVLSMVIQLIISLYIPLSVVNFAHEDNFGAFFDIPKIFKMVSFEYLGMFIVVSIISMLLMIIPMILLIFPLIGFFGMNMYTGPKMLFMASPLLLVVALFAFIVFSIVAVYVSFYSYRAYTNYFISKSPEKIVDFNQEL</sequence>
<accession>A0A2Z5PPJ4</accession>
<feature type="transmembrane region" description="Helical" evidence="1">
    <location>
        <begin position="142"/>
        <end position="167"/>
    </location>
</feature>
<evidence type="ECO:0000313" key="3">
    <source>
        <dbReference type="Proteomes" id="UP000263689"/>
    </source>
</evidence>
<keyword evidence="1" id="KW-1133">Transmembrane helix</keyword>
<dbReference type="InterPro" id="IPR025098">
    <property type="entry name" value="DUF4013"/>
</dbReference>
<feature type="transmembrane region" description="Helical" evidence="1">
    <location>
        <begin position="113"/>
        <end position="136"/>
    </location>
</feature>
<dbReference type="KEGG" id="mmao:MMOS7_09080"/>
<keyword evidence="1" id="KW-0812">Transmembrane</keyword>
<evidence type="ECO:0000256" key="1">
    <source>
        <dbReference type="SAM" id="Phobius"/>
    </source>
</evidence>
<name>A0A2Z5PPJ4_METMI</name>
<protein>
    <recommendedName>
        <fullName evidence="4">Lysylphosphatidylglycerol synthetase-like protein (DUF2156 family)</fullName>
    </recommendedName>
</protein>